<dbReference type="Proteomes" id="UP000199626">
    <property type="component" value="Unassembled WGS sequence"/>
</dbReference>
<proteinExistence type="predicted"/>
<feature type="domain" description="Heparinase II/III-like C-terminal" evidence="5">
    <location>
        <begin position="314"/>
        <end position="530"/>
    </location>
</feature>
<evidence type="ECO:0000313" key="8">
    <source>
        <dbReference type="Proteomes" id="UP000199626"/>
    </source>
</evidence>
<evidence type="ECO:0000259" key="5">
    <source>
        <dbReference type="Pfam" id="PF07940"/>
    </source>
</evidence>
<accession>A0A1G6AUF7</accession>
<dbReference type="Gene3D" id="1.50.10.100">
    <property type="entry name" value="Chondroitin AC/alginate lyase"/>
    <property type="match status" value="1"/>
</dbReference>
<dbReference type="PANTHER" id="PTHR39210:SF1">
    <property type="entry name" value="HEPARIN-SULFATE LYASE"/>
    <property type="match status" value="1"/>
</dbReference>
<keyword evidence="4" id="KW-0456">Lyase</keyword>
<reference evidence="8" key="1">
    <citation type="submission" date="2016-10" db="EMBL/GenBank/DDBJ databases">
        <authorList>
            <person name="Varghese N."/>
            <person name="Submissions S."/>
        </authorList>
    </citation>
    <scope>NUCLEOTIDE SEQUENCE [LARGE SCALE GENOMIC DNA]</scope>
    <source>
        <strain evidence="8">CGMCC 1.10824</strain>
    </source>
</reference>
<evidence type="ECO:0000313" key="7">
    <source>
        <dbReference type="EMBL" id="SDB12037.1"/>
    </source>
</evidence>
<keyword evidence="3" id="KW-0574">Periplasm</keyword>
<dbReference type="EMBL" id="FMXN01000002">
    <property type="protein sequence ID" value="SDB12037.1"/>
    <property type="molecule type" value="Genomic_DNA"/>
</dbReference>
<dbReference type="InterPro" id="IPR008929">
    <property type="entry name" value="Chondroitin_lyas"/>
</dbReference>
<dbReference type="Gene3D" id="2.70.98.70">
    <property type="match status" value="1"/>
</dbReference>
<name>A0A1G6AUF7_9GAMM</name>
<dbReference type="Pfam" id="PF16889">
    <property type="entry name" value="Hepar_II_III_N"/>
    <property type="match status" value="1"/>
</dbReference>
<dbReference type="STRING" id="1159017.SAMN02927930_00474"/>
<gene>
    <name evidence="7" type="ORF">SAMN02927930_00474</name>
</gene>
<evidence type="ECO:0000256" key="3">
    <source>
        <dbReference type="ARBA" id="ARBA00022764"/>
    </source>
</evidence>
<comment type="subcellular location">
    <subcellularLocation>
        <location evidence="1">Periplasm</location>
    </subcellularLocation>
</comment>
<evidence type="ECO:0000259" key="6">
    <source>
        <dbReference type="Pfam" id="PF16889"/>
    </source>
</evidence>
<keyword evidence="2" id="KW-0732">Signal</keyword>
<dbReference type="GO" id="GO:0016829">
    <property type="term" value="F:lyase activity"/>
    <property type="evidence" value="ECO:0007669"/>
    <property type="project" value="UniProtKB-KW"/>
</dbReference>
<dbReference type="Pfam" id="PF07940">
    <property type="entry name" value="Hepar_II_III_C"/>
    <property type="match status" value="1"/>
</dbReference>
<evidence type="ECO:0000256" key="2">
    <source>
        <dbReference type="ARBA" id="ARBA00022729"/>
    </source>
</evidence>
<dbReference type="PANTHER" id="PTHR39210">
    <property type="entry name" value="HEPARIN-SULFATE LYASE"/>
    <property type="match status" value="1"/>
</dbReference>
<dbReference type="OrthoDB" id="9763014at2"/>
<feature type="domain" description="Heparin-sulfate lyase N-terminal" evidence="6">
    <location>
        <begin position="112"/>
        <end position="291"/>
    </location>
</feature>
<dbReference type="InterPro" id="IPR012480">
    <property type="entry name" value="Hepar_II_III_C"/>
</dbReference>
<dbReference type="GO" id="GO:0042597">
    <property type="term" value="C:periplasmic space"/>
    <property type="evidence" value="ECO:0007669"/>
    <property type="project" value="UniProtKB-SubCell"/>
</dbReference>
<keyword evidence="8" id="KW-1185">Reference proteome</keyword>
<evidence type="ECO:0000256" key="4">
    <source>
        <dbReference type="ARBA" id="ARBA00023239"/>
    </source>
</evidence>
<dbReference type="SUPFAM" id="SSF48230">
    <property type="entry name" value="Chondroitin AC/alginate lyase"/>
    <property type="match status" value="1"/>
</dbReference>
<sequence>MKLISKSLLLFRTVRHLRLRQVAFQLFYRIRVKPKVATSQSVALRDSKKGWEGELTGAQSFFPPYTFEFLNKKENVSTREAWNNHNLPKLWLYNLHYFDDLNAPSSNERTSYHRDLVLRWITENPVMHGNGWEPYPLSLRIVNWIKWLKRFPEMCESAVLSSLHTQTKALEKQLEFHILANHLFANIKALIFAGYFFKGPEAERWLKKGLDLLSHELSEQFLPDGAHYERSPMYHCILIWDVLDLICLLRDSDSNKKIVTHLVEVAQRGVGWLEKMLHPDGDIPFFNDSTFGIAPTFYSIKKYATELNISSQSMPLNESGFAVLKSKKLHMIMDIGEIAPTYQPGHAHAAVSSFELSAFGKRVFVNSGISEYGISAERSFQRSSAAHNTVTAIVAAKEISSSEMWSGFRVARRSKVNSSALARTVTCEVEGFYDGSKKCRHRRHVMLSEEDEQLIILDNLYSVDSARAYFYLHPDWGIRVEGGIVYISDESHVIKVEFKGDNMNVINEPAYWNCGFGKQIENQRIVVEFTSKLGMLITL</sequence>
<dbReference type="InterPro" id="IPR031680">
    <property type="entry name" value="Hepar_II_III_N"/>
</dbReference>
<dbReference type="RefSeq" id="WP_092591378.1">
    <property type="nucleotide sequence ID" value="NZ_FMXN01000002.1"/>
</dbReference>
<evidence type="ECO:0000256" key="1">
    <source>
        <dbReference type="ARBA" id="ARBA00004418"/>
    </source>
</evidence>
<dbReference type="AlphaFoldDB" id="A0A1G6AUF7"/>
<organism evidence="7 8">
    <name type="scientific">Pseudidiomarina indica</name>
    <dbReference type="NCBI Taxonomy" id="1159017"/>
    <lineage>
        <taxon>Bacteria</taxon>
        <taxon>Pseudomonadati</taxon>
        <taxon>Pseudomonadota</taxon>
        <taxon>Gammaproteobacteria</taxon>
        <taxon>Alteromonadales</taxon>
        <taxon>Idiomarinaceae</taxon>
        <taxon>Pseudidiomarina</taxon>
    </lineage>
</organism>
<protein>
    <submittedName>
        <fullName evidence="7">Uncharacterized conserved protein, heparinase superfamily</fullName>
    </submittedName>
</protein>